<dbReference type="PROSITE" id="PS51184">
    <property type="entry name" value="JMJC"/>
    <property type="match status" value="1"/>
</dbReference>
<dbReference type="EMBL" id="KN839373">
    <property type="protein sequence ID" value="KIJ89907.1"/>
    <property type="molecule type" value="Genomic_DNA"/>
</dbReference>
<accession>A0A0C9WZW8</accession>
<organism evidence="3 4">
    <name type="scientific">Laccaria amethystina LaAM-08-1</name>
    <dbReference type="NCBI Taxonomy" id="1095629"/>
    <lineage>
        <taxon>Eukaryota</taxon>
        <taxon>Fungi</taxon>
        <taxon>Dikarya</taxon>
        <taxon>Basidiomycota</taxon>
        <taxon>Agaricomycotina</taxon>
        <taxon>Agaricomycetes</taxon>
        <taxon>Agaricomycetidae</taxon>
        <taxon>Agaricales</taxon>
        <taxon>Agaricineae</taxon>
        <taxon>Hydnangiaceae</taxon>
        <taxon>Laccaria</taxon>
    </lineage>
</organism>
<feature type="compositionally biased region" description="Basic and acidic residues" evidence="1">
    <location>
        <begin position="268"/>
        <end position="288"/>
    </location>
</feature>
<protein>
    <recommendedName>
        <fullName evidence="2">JmjC domain-containing protein</fullName>
    </recommendedName>
</protein>
<feature type="compositionally biased region" description="Basic and acidic residues" evidence="1">
    <location>
        <begin position="976"/>
        <end position="985"/>
    </location>
</feature>
<dbReference type="HOGENOM" id="CLU_283566_0_0_1"/>
<name>A0A0C9WZW8_9AGAR</name>
<keyword evidence="4" id="KW-1185">Reference proteome</keyword>
<dbReference type="SUPFAM" id="SSF51197">
    <property type="entry name" value="Clavaminate synthase-like"/>
    <property type="match status" value="1"/>
</dbReference>
<dbReference type="STRING" id="1095629.A0A0C9WZW8"/>
<feature type="region of interest" description="Disordered" evidence="1">
    <location>
        <begin position="971"/>
        <end position="1020"/>
    </location>
</feature>
<evidence type="ECO:0000313" key="4">
    <source>
        <dbReference type="Proteomes" id="UP000054477"/>
    </source>
</evidence>
<dbReference type="AlphaFoldDB" id="A0A0C9WZW8"/>
<proteinExistence type="predicted"/>
<dbReference type="Proteomes" id="UP000054477">
    <property type="component" value="Unassembled WGS sequence"/>
</dbReference>
<feature type="domain" description="JmjC" evidence="2">
    <location>
        <begin position="588"/>
        <end position="759"/>
    </location>
</feature>
<dbReference type="InterPro" id="IPR003347">
    <property type="entry name" value="JmjC_dom"/>
</dbReference>
<evidence type="ECO:0000313" key="3">
    <source>
        <dbReference type="EMBL" id="KIJ89907.1"/>
    </source>
</evidence>
<evidence type="ECO:0000256" key="1">
    <source>
        <dbReference type="SAM" id="MobiDB-lite"/>
    </source>
</evidence>
<feature type="region of interest" description="Disordered" evidence="1">
    <location>
        <begin position="231"/>
        <end position="402"/>
    </location>
</feature>
<gene>
    <name evidence="3" type="ORF">K443DRAFT_15702</name>
</gene>
<reference evidence="3 4" key="1">
    <citation type="submission" date="2014-04" db="EMBL/GenBank/DDBJ databases">
        <authorList>
            <consortium name="DOE Joint Genome Institute"/>
            <person name="Kuo A."/>
            <person name="Kohler A."/>
            <person name="Nagy L.G."/>
            <person name="Floudas D."/>
            <person name="Copeland A."/>
            <person name="Barry K.W."/>
            <person name="Cichocki N."/>
            <person name="Veneault-Fourrey C."/>
            <person name="LaButti K."/>
            <person name="Lindquist E.A."/>
            <person name="Lipzen A."/>
            <person name="Lundell T."/>
            <person name="Morin E."/>
            <person name="Murat C."/>
            <person name="Sun H."/>
            <person name="Tunlid A."/>
            <person name="Henrissat B."/>
            <person name="Grigoriev I.V."/>
            <person name="Hibbett D.S."/>
            <person name="Martin F."/>
            <person name="Nordberg H.P."/>
            <person name="Cantor M.N."/>
            <person name="Hua S.X."/>
        </authorList>
    </citation>
    <scope>NUCLEOTIDE SEQUENCE [LARGE SCALE GENOMIC DNA]</scope>
    <source>
        <strain evidence="3 4">LaAM-08-1</strain>
    </source>
</reference>
<feature type="compositionally biased region" description="Basic and acidic residues" evidence="1">
    <location>
        <begin position="236"/>
        <end position="256"/>
    </location>
</feature>
<reference evidence="4" key="2">
    <citation type="submission" date="2015-01" db="EMBL/GenBank/DDBJ databases">
        <title>Evolutionary Origins and Diversification of the Mycorrhizal Mutualists.</title>
        <authorList>
            <consortium name="DOE Joint Genome Institute"/>
            <consortium name="Mycorrhizal Genomics Consortium"/>
            <person name="Kohler A."/>
            <person name="Kuo A."/>
            <person name="Nagy L.G."/>
            <person name="Floudas D."/>
            <person name="Copeland A."/>
            <person name="Barry K.W."/>
            <person name="Cichocki N."/>
            <person name="Veneault-Fourrey C."/>
            <person name="LaButti K."/>
            <person name="Lindquist E.A."/>
            <person name="Lipzen A."/>
            <person name="Lundell T."/>
            <person name="Morin E."/>
            <person name="Murat C."/>
            <person name="Riley R."/>
            <person name="Ohm R."/>
            <person name="Sun H."/>
            <person name="Tunlid A."/>
            <person name="Henrissat B."/>
            <person name="Grigoriev I.V."/>
            <person name="Hibbett D.S."/>
            <person name="Martin F."/>
        </authorList>
    </citation>
    <scope>NUCLEOTIDE SEQUENCE [LARGE SCALE GENOMIC DNA]</scope>
    <source>
        <strain evidence="4">LaAM-08-1</strain>
    </source>
</reference>
<sequence length="1020" mass="112670">MKDWTQALKNFQEEMLTLGGEGNLGHLAANIDLSLLQSISSKLKHGKALVSITNIEAAGLLLRAIWKGYWSDASNKENVIDFLTKADHKPLESLGAVDVDTIRQPIKDFHRLNLPIHVAVFLSPLGLITGVPLCSRDYDRYSIFLMWRALGHMQPVLLRCIEKLLWHAIISVAQGKETGHSALITFLAQVPWEKLGGVTESERQWFHAVEKKEMRYLEGFDDIDIQELPPSWPLRITEDGRPNSDQHHNPKPECRGAGDQMAEDGALDDSHGDEAPEGRPNSDQHHNSGSECCGAGDRLVGDGALDDSPGDQAPEGRSNSDQHEPECCDTGDQMAGNGALGGRADDHSGDTPGDLSDLSELSSDEDTLPPGADKAKKNSGKSLGRPSGKTPTKSKRKATAITGIGSVSEWPIDDAEMERLAAPRPPLTLEFDKITPKYKSPKQYLLYGPYEDRSTSYIPCFHAKTDLGHFDAVWNSVLQQYTSVSPEGPCLPLHIAKPDDSIFWISTYDDFKKMSHGQKQDLMRRKKVLVITGLPTDGLAFDEDGMSEIGGIDVPVDVQDQSIPAKNGDYNARLKFGTLRHLLASASSPDGRTLNALNFPLAVADVKPDGIASDLAAWIATENTAWCNASSSHFPSRDVRWGLAGNTNAIHYWHIDSDGFGTFVEPLVGGKLWLVARPLGDPDAFSRTDIFSVEHYNMEGPNTHIFAVEAMLLVPGTRLYMPPNTPHWVLTVSHAICHGGHFYSSGSIRETAVALYRAFASGGHLTNTTHAASRVLLRRLGFFWHSNIVLGENRGSTRFAAHVPDITMWEGVLDLLSFCALMELLNVVDQSTYEVASSTCNSDSSRPADPGMSPLHRLECIAARRISREMLLHFFTKYELLDSSGRSIDGVRDLWWKYLGRQAKCLVDLKLMSLRESIGGAKDCTKEKFQRQIALFYKGFPREFRALAKQVAMANEVDSFSWPKTMNYQKLQLADRQPEADRMEASGDMDEDFEPSGDLLPLKRAATRDASAPPGKRRRK</sequence>
<dbReference type="OrthoDB" id="3021222at2759"/>
<dbReference type="Gene3D" id="2.60.120.650">
    <property type="entry name" value="Cupin"/>
    <property type="match status" value="1"/>
</dbReference>
<evidence type="ECO:0000259" key="2">
    <source>
        <dbReference type="PROSITE" id="PS51184"/>
    </source>
</evidence>